<feature type="transmembrane region" description="Helical" evidence="9">
    <location>
        <begin position="135"/>
        <end position="154"/>
    </location>
</feature>
<comment type="subcellular location">
    <subcellularLocation>
        <location evidence="1">Cell inner membrane</location>
        <topology evidence="1">Multi-pass membrane protein</topology>
    </subcellularLocation>
</comment>
<name>A0A381R0V3_9ZZZZ</name>
<keyword evidence="6 9" id="KW-1133">Transmembrane helix</keyword>
<accession>A0A381R0V3</accession>
<evidence type="ECO:0000256" key="9">
    <source>
        <dbReference type="SAM" id="Phobius"/>
    </source>
</evidence>
<sequence>MDAGLEVVDVWSNRISIALFRVAVDFALPALMVVVTLDVILRYVFNSPLPWGRDVNGVLLLMATFSALPHAWDKGYHIRMEVFYSRLHGRGRDLADVATGAAGILFFALMGVQALRFTPYMAITGETGEDLLLPIWPFMAYMGFCSLVLAARLLGNPSGEEQIGVGLGAAEGTSPDGTTPDSEVQ</sequence>
<feature type="transmembrane region" description="Helical" evidence="9">
    <location>
        <begin position="22"/>
        <end position="45"/>
    </location>
</feature>
<evidence type="ECO:0000256" key="7">
    <source>
        <dbReference type="ARBA" id="ARBA00023136"/>
    </source>
</evidence>
<keyword evidence="5 9" id="KW-0812">Transmembrane</keyword>
<feature type="transmembrane region" description="Helical" evidence="9">
    <location>
        <begin position="94"/>
        <end position="115"/>
    </location>
</feature>
<dbReference type="GO" id="GO:0005886">
    <property type="term" value="C:plasma membrane"/>
    <property type="evidence" value="ECO:0007669"/>
    <property type="project" value="UniProtKB-SubCell"/>
</dbReference>
<dbReference type="Pfam" id="PF04290">
    <property type="entry name" value="DctQ"/>
    <property type="match status" value="1"/>
</dbReference>
<keyword evidence="4" id="KW-0997">Cell inner membrane</keyword>
<dbReference type="PANTHER" id="PTHR35011">
    <property type="entry name" value="2,3-DIKETO-L-GULONATE TRAP TRANSPORTER SMALL PERMEASE PROTEIN YIAM"/>
    <property type="match status" value="1"/>
</dbReference>
<gene>
    <name evidence="11" type="ORF">METZ01_LOCUS36351</name>
</gene>
<feature type="region of interest" description="Disordered" evidence="8">
    <location>
        <begin position="165"/>
        <end position="185"/>
    </location>
</feature>
<proteinExistence type="predicted"/>
<dbReference type="PANTHER" id="PTHR35011:SF10">
    <property type="entry name" value="TRAP TRANSPORTER SMALL PERMEASE PROTEIN"/>
    <property type="match status" value="1"/>
</dbReference>
<keyword evidence="3" id="KW-1003">Cell membrane</keyword>
<evidence type="ECO:0000259" key="10">
    <source>
        <dbReference type="Pfam" id="PF04290"/>
    </source>
</evidence>
<dbReference type="InterPro" id="IPR055348">
    <property type="entry name" value="DctQ"/>
</dbReference>
<keyword evidence="2" id="KW-0813">Transport</keyword>
<evidence type="ECO:0000256" key="1">
    <source>
        <dbReference type="ARBA" id="ARBA00004429"/>
    </source>
</evidence>
<dbReference type="EMBL" id="UINC01001553">
    <property type="protein sequence ID" value="SUZ83497.1"/>
    <property type="molecule type" value="Genomic_DNA"/>
</dbReference>
<keyword evidence="7 9" id="KW-0472">Membrane</keyword>
<evidence type="ECO:0000256" key="3">
    <source>
        <dbReference type="ARBA" id="ARBA00022475"/>
    </source>
</evidence>
<evidence type="ECO:0000256" key="8">
    <source>
        <dbReference type="SAM" id="MobiDB-lite"/>
    </source>
</evidence>
<evidence type="ECO:0000313" key="11">
    <source>
        <dbReference type="EMBL" id="SUZ83497.1"/>
    </source>
</evidence>
<reference evidence="11" key="1">
    <citation type="submission" date="2018-05" db="EMBL/GenBank/DDBJ databases">
        <authorList>
            <person name="Lanie J.A."/>
            <person name="Ng W.-L."/>
            <person name="Kazmierczak K.M."/>
            <person name="Andrzejewski T.M."/>
            <person name="Davidsen T.M."/>
            <person name="Wayne K.J."/>
            <person name="Tettelin H."/>
            <person name="Glass J.I."/>
            <person name="Rusch D."/>
            <person name="Podicherti R."/>
            <person name="Tsui H.-C.T."/>
            <person name="Winkler M.E."/>
        </authorList>
    </citation>
    <scope>NUCLEOTIDE SEQUENCE</scope>
</reference>
<evidence type="ECO:0000256" key="4">
    <source>
        <dbReference type="ARBA" id="ARBA00022519"/>
    </source>
</evidence>
<evidence type="ECO:0000256" key="5">
    <source>
        <dbReference type="ARBA" id="ARBA00022692"/>
    </source>
</evidence>
<protein>
    <recommendedName>
        <fullName evidence="10">Tripartite ATP-independent periplasmic transporters DctQ component domain-containing protein</fullName>
    </recommendedName>
</protein>
<dbReference type="InterPro" id="IPR007387">
    <property type="entry name" value="TRAP_DctQ"/>
</dbReference>
<dbReference type="AlphaFoldDB" id="A0A381R0V3"/>
<dbReference type="GO" id="GO:0015740">
    <property type="term" value="P:C4-dicarboxylate transport"/>
    <property type="evidence" value="ECO:0007669"/>
    <property type="project" value="TreeGrafter"/>
</dbReference>
<dbReference type="GO" id="GO:0022857">
    <property type="term" value="F:transmembrane transporter activity"/>
    <property type="evidence" value="ECO:0007669"/>
    <property type="project" value="TreeGrafter"/>
</dbReference>
<organism evidence="11">
    <name type="scientific">marine metagenome</name>
    <dbReference type="NCBI Taxonomy" id="408172"/>
    <lineage>
        <taxon>unclassified sequences</taxon>
        <taxon>metagenomes</taxon>
        <taxon>ecological metagenomes</taxon>
    </lineage>
</organism>
<feature type="domain" description="Tripartite ATP-independent periplasmic transporters DctQ component" evidence="10">
    <location>
        <begin position="31"/>
        <end position="155"/>
    </location>
</feature>
<evidence type="ECO:0000256" key="6">
    <source>
        <dbReference type="ARBA" id="ARBA00022989"/>
    </source>
</evidence>
<evidence type="ECO:0000256" key="2">
    <source>
        <dbReference type="ARBA" id="ARBA00022448"/>
    </source>
</evidence>
<feature type="compositionally biased region" description="Polar residues" evidence="8">
    <location>
        <begin position="175"/>
        <end position="185"/>
    </location>
</feature>